<keyword evidence="3" id="KW-1185">Reference proteome</keyword>
<name>A0ABN2G8N5_9ACTN</name>
<evidence type="ECO:0000256" key="1">
    <source>
        <dbReference type="SAM" id="SignalP"/>
    </source>
</evidence>
<organism evidence="2 3">
    <name type="scientific">Fodinicola feengrottensis</name>
    <dbReference type="NCBI Taxonomy" id="435914"/>
    <lineage>
        <taxon>Bacteria</taxon>
        <taxon>Bacillati</taxon>
        <taxon>Actinomycetota</taxon>
        <taxon>Actinomycetes</taxon>
        <taxon>Mycobacteriales</taxon>
        <taxon>Fodinicola</taxon>
    </lineage>
</organism>
<comment type="caution">
    <text evidence="2">The sequence shown here is derived from an EMBL/GenBank/DDBJ whole genome shotgun (WGS) entry which is preliminary data.</text>
</comment>
<gene>
    <name evidence="2" type="ORF">GCM10009765_15620</name>
</gene>
<dbReference type="RefSeq" id="WP_163566606.1">
    <property type="nucleotide sequence ID" value="NZ_BAAANY010000005.1"/>
</dbReference>
<dbReference type="EMBL" id="BAAANY010000005">
    <property type="protein sequence ID" value="GAA1667004.1"/>
    <property type="molecule type" value="Genomic_DNA"/>
</dbReference>
<proteinExistence type="predicted"/>
<keyword evidence="1" id="KW-0732">Signal</keyword>
<sequence>MFRIRHGKTRLLLSRAVTVFAATTAAVVTTALLAPAAAQAAGAPWAVTAMSGSTPIAKAYGDFAKNGPFATVGMNWVDMSNNGNPVYVEVYWSYWIQDASGSWYWASGGGKQQSARSSRMKYVSGNLSDRYYPEGNRARAEIKVCEDRSKAWDKCSSTATVYFNY</sequence>
<dbReference type="Proteomes" id="UP001500618">
    <property type="component" value="Unassembled WGS sequence"/>
</dbReference>
<protein>
    <recommendedName>
        <fullName evidence="4">Secreted protein</fullName>
    </recommendedName>
</protein>
<feature type="signal peptide" evidence="1">
    <location>
        <begin position="1"/>
        <end position="40"/>
    </location>
</feature>
<reference evidence="2 3" key="1">
    <citation type="journal article" date="2019" name="Int. J. Syst. Evol. Microbiol.">
        <title>The Global Catalogue of Microorganisms (GCM) 10K type strain sequencing project: providing services to taxonomists for standard genome sequencing and annotation.</title>
        <authorList>
            <consortium name="The Broad Institute Genomics Platform"/>
            <consortium name="The Broad Institute Genome Sequencing Center for Infectious Disease"/>
            <person name="Wu L."/>
            <person name="Ma J."/>
        </authorList>
    </citation>
    <scope>NUCLEOTIDE SEQUENCE [LARGE SCALE GENOMIC DNA]</scope>
    <source>
        <strain evidence="2 3">JCM 14718</strain>
    </source>
</reference>
<feature type="chain" id="PRO_5046412327" description="Secreted protein" evidence="1">
    <location>
        <begin position="41"/>
        <end position="165"/>
    </location>
</feature>
<evidence type="ECO:0000313" key="2">
    <source>
        <dbReference type="EMBL" id="GAA1667004.1"/>
    </source>
</evidence>
<evidence type="ECO:0008006" key="4">
    <source>
        <dbReference type="Google" id="ProtNLM"/>
    </source>
</evidence>
<accession>A0ABN2G8N5</accession>
<evidence type="ECO:0000313" key="3">
    <source>
        <dbReference type="Proteomes" id="UP001500618"/>
    </source>
</evidence>